<dbReference type="PANTHER" id="PTHR43671:SF13">
    <property type="entry name" value="SERINE_THREONINE-PROTEIN KINASE NEK2"/>
    <property type="match status" value="1"/>
</dbReference>
<reference evidence="9" key="1">
    <citation type="submission" date="2017-09" db="EMBL/GenBank/DDBJ databases">
        <authorList>
            <person name="Varghese N."/>
            <person name="Submissions S."/>
        </authorList>
    </citation>
    <scope>NUCLEOTIDE SEQUENCE [LARGE SCALE GENOMIC DNA]</scope>
    <source>
        <strain evidence="9">CGMCC 4.6857</strain>
    </source>
</reference>
<accession>A0A285JMD5</accession>
<keyword evidence="4 8" id="KW-0418">Kinase</keyword>
<dbReference type="PROSITE" id="PS50011">
    <property type="entry name" value="PROTEIN_KINASE_DOM"/>
    <property type="match status" value="1"/>
</dbReference>
<dbReference type="PANTHER" id="PTHR43671">
    <property type="entry name" value="SERINE/THREONINE-PROTEIN KINASE NEK"/>
    <property type="match status" value="1"/>
</dbReference>
<dbReference type="EC" id="2.7.11.1" evidence="1"/>
<dbReference type="EMBL" id="OBDY01000021">
    <property type="protein sequence ID" value="SNY60261.1"/>
    <property type="molecule type" value="Genomic_DNA"/>
</dbReference>
<evidence type="ECO:0000256" key="1">
    <source>
        <dbReference type="ARBA" id="ARBA00012513"/>
    </source>
</evidence>
<dbReference type="RefSeq" id="WP_097325946.1">
    <property type="nucleotide sequence ID" value="NZ_OBDY01000021.1"/>
</dbReference>
<evidence type="ECO:0000256" key="3">
    <source>
        <dbReference type="ARBA" id="ARBA00022741"/>
    </source>
</evidence>
<dbReference type="GO" id="GO:0005524">
    <property type="term" value="F:ATP binding"/>
    <property type="evidence" value="ECO:0007669"/>
    <property type="project" value="UniProtKB-KW"/>
</dbReference>
<dbReference type="Gene3D" id="3.30.200.20">
    <property type="entry name" value="Phosphorylase Kinase, domain 1"/>
    <property type="match status" value="1"/>
</dbReference>
<organism evidence="8 9">
    <name type="scientific">Paractinoplanes atraurantiacus</name>
    <dbReference type="NCBI Taxonomy" id="1036182"/>
    <lineage>
        <taxon>Bacteria</taxon>
        <taxon>Bacillati</taxon>
        <taxon>Actinomycetota</taxon>
        <taxon>Actinomycetes</taxon>
        <taxon>Micromonosporales</taxon>
        <taxon>Micromonosporaceae</taxon>
        <taxon>Paractinoplanes</taxon>
    </lineage>
</organism>
<feature type="compositionally biased region" description="Low complexity" evidence="6">
    <location>
        <begin position="309"/>
        <end position="321"/>
    </location>
</feature>
<feature type="domain" description="Protein kinase" evidence="7">
    <location>
        <begin position="18"/>
        <end position="264"/>
    </location>
</feature>
<dbReference type="InterPro" id="IPR000719">
    <property type="entry name" value="Prot_kinase_dom"/>
</dbReference>
<keyword evidence="3" id="KW-0547">Nucleotide-binding</keyword>
<dbReference type="Pfam" id="PF00069">
    <property type="entry name" value="Pkinase"/>
    <property type="match status" value="1"/>
</dbReference>
<gene>
    <name evidence="8" type="ORF">SAMN05421748_12183</name>
</gene>
<evidence type="ECO:0000259" key="7">
    <source>
        <dbReference type="PROSITE" id="PS50011"/>
    </source>
</evidence>
<evidence type="ECO:0000313" key="8">
    <source>
        <dbReference type="EMBL" id="SNY60261.1"/>
    </source>
</evidence>
<dbReference type="SUPFAM" id="SSF56112">
    <property type="entry name" value="Protein kinase-like (PK-like)"/>
    <property type="match status" value="1"/>
</dbReference>
<dbReference type="CDD" id="cd14014">
    <property type="entry name" value="STKc_PknB_like"/>
    <property type="match status" value="1"/>
</dbReference>
<dbReference type="InterPro" id="IPR050660">
    <property type="entry name" value="NEK_Ser/Thr_kinase"/>
</dbReference>
<dbReference type="PROSITE" id="PS00108">
    <property type="entry name" value="PROTEIN_KINASE_ST"/>
    <property type="match status" value="1"/>
</dbReference>
<proteinExistence type="predicted"/>
<evidence type="ECO:0000313" key="9">
    <source>
        <dbReference type="Proteomes" id="UP000219612"/>
    </source>
</evidence>
<keyword evidence="2" id="KW-0808">Transferase</keyword>
<sequence>MSRPAKLGPHDPARIGPYTTLARIGRGGQGEVYLAADPNGRRVAAKVLRVDWDPSGTLKRNLDRELVNARKVAQFVTAKVLDFDVVGELPYIISEYIEGLTLDEHVRENGPLKDSDLLQVAMQALTALEAIHQAGIVHCDFKPANIILGQGGARVIDFGIAQALDSTLRVGEIAGSFPYMAPEQIANDPLTSAADLFAWGSTMVFAATGQHAFPGDNREQLAHAILSRRPRLEGLDEPLLTSVRACLRKNPESRPTAAQARVLLFGGRPHQPPAGARPAQPSPTKVERPASPPGRADMGKAAPGGVGAGKAPPGNAAGKVAPPGRGNTVKAVAALVGAVAIAGVLVWIVPGLSAGSRTPEASTPPPTSAAAVALSLPETYEAFWRDVDCSPYSKKNTKQLMDKCPIPGSSMNLFCAQWPDSTTMAKDRPASEANQDLEDAGGWRDSWYRQDSDLHGRFYSYPRTRTPEGVPWAIWWEDSDKSVACYLQGPPGSEATLVETFRDQGFLLESR</sequence>
<dbReference type="Gene3D" id="1.10.510.10">
    <property type="entry name" value="Transferase(Phosphotransferase) domain 1"/>
    <property type="match status" value="1"/>
</dbReference>
<evidence type="ECO:0000256" key="4">
    <source>
        <dbReference type="ARBA" id="ARBA00022777"/>
    </source>
</evidence>
<dbReference type="InterPro" id="IPR008271">
    <property type="entry name" value="Ser/Thr_kinase_AS"/>
</dbReference>
<dbReference type="InterPro" id="IPR011009">
    <property type="entry name" value="Kinase-like_dom_sf"/>
</dbReference>
<dbReference type="Proteomes" id="UP000219612">
    <property type="component" value="Unassembled WGS sequence"/>
</dbReference>
<keyword evidence="5" id="KW-0067">ATP-binding</keyword>
<evidence type="ECO:0000256" key="5">
    <source>
        <dbReference type="ARBA" id="ARBA00022840"/>
    </source>
</evidence>
<evidence type="ECO:0000256" key="6">
    <source>
        <dbReference type="SAM" id="MobiDB-lite"/>
    </source>
</evidence>
<keyword evidence="9" id="KW-1185">Reference proteome</keyword>
<feature type="region of interest" description="Disordered" evidence="6">
    <location>
        <begin position="266"/>
        <end position="321"/>
    </location>
</feature>
<name>A0A285JMD5_9ACTN</name>
<protein>
    <recommendedName>
        <fullName evidence="1">non-specific serine/threonine protein kinase</fullName>
        <ecNumber evidence="1">2.7.11.1</ecNumber>
    </recommendedName>
</protein>
<dbReference type="OrthoDB" id="4326323at2"/>
<evidence type="ECO:0000256" key="2">
    <source>
        <dbReference type="ARBA" id="ARBA00022679"/>
    </source>
</evidence>
<dbReference type="AlphaFoldDB" id="A0A285JMD5"/>
<keyword evidence="8" id="KW-0723">Serine/threonine-protein kinase</keyword>
<dbReference type="GO" id="GO:0004674">
    <property type="term" value="F:protein serine/threonine kinase activity"/>
    <property type="evidence" value="ECO:0007669"/>
    <property type="project" value="UniProtKB-KW"/>
</dbReference>